<dbReference type="EMBL" id="FQWA01000040">
    <property type="protein sequence ID" value="SHG13114.1"/>
    <property type="molecule type" value="Genomic_DNA"/>
</dbReference>
<dbReference type="AlphaFoldDB" id="A0AAX2F6T2"/>
<evidence type="ECO:0000313" key="1">
    <source>
        <dbReference type="EMBL" id="SHG13114.1"/>
    </source>
</evidence>
<dbReference type="Proteomes" id="UP000184105">
    <property type="component" value="Unassembled WGS sequence"/>
</dbReference>
<evidence type="ECO:0008006" key="3">
    <source>
        <dbReference type="Google" id="ProtNLM"/>
    </source>
</evidence>
<organism evidence="1 2">
    <name type="scientific">Prevotella scopos JCM 17725</name>
    <dbReference type="NCBI Taxonomy" id="1236518"/>
    <lineage>
        <taxon>Bacteria</taxon>
        <taxon>Pseudomonadati</taxon>
        <taxon>Bacteroidota</taxon>
        <taxon>Bacteroidia</taxon>
        <taxon>Bacteroidales</taxon>
        <taxon>Prevotellaceae</taxon>
        <taxon>Prevotella</taxon>
    </lineage>
</organism>
<keyword evidence="2" id="KW-1185">Reference proteome</keyword>
<name>A0AAX2F6T2_9BACT</name>
<evidence type="ECO:0000313" key="2">
    <source>
        <dbReference type="Proteomes" id="UP000184105"/>
    </source>
</evidence>
<comment type="caution">
    <text evidence="1">The sequence shown here is derived from an EMBL/GenBank/DDBJ whole genome shotgun (WGS) entry which is preliminary data.</text>
</comment>
<gene>
    <name evidence="1" type="ORF">SAMN05444364_14022</name>
</gene>
<dbReference type="RefSeq" id="WP_025839965.1">
    <property type="nucleotide sequence ID" value="NZ_BAKP01000079.1"/>
</dbReference>
<proteinExistence type="predicted"/>
<accession>A0AAX2F6T2</accession>
<sequence length="346" mass="39236">MFKNFIVCFLMVLLPIKIWAQKPVMFDFPEPAKDDVISTLIEKNGITLRFSSKSGKESLPQYSHNKEYSYLKLDIDELLTIEGKECVITSIKFIILDNQRCLKVYEDKDIKLSCRKINNRSSLYKQQMDEKIEKVTFCPQTSLAAYIKSIEVSYIPLVSISAAKRATFYYGDKSFIIPDGVVARTYKIEGNILSQNKEYKAGMVLPKGTAVVLEANEGKYSFEETQDAGETDSQNALRGSDVKTMTTGGEIYYVFGKGRNGIGFYWKEPEGKPFTTEAHKAYLVYSPPISSQAKNFLGFDVTLEVQKPIVTEKATMNSPIYNLSGQQVKRDYKGIIIMNGKKYLNR</sequence>
<protein>
    <recommendedName>
        <fullName evidence="3">GLPGLI family protein</fullName>
    </recommendedName>
</protein>
<reference evidence="1 2" key="1">
    <citation type="submission" date="2016-11" db="EMBL/GenBank/DDBJ databases">
        <authorList>
            <person name="Varghese N."/>
            <person name="Submissions S."/>
        </authorList>
    </citation>
    <scope>NUCLEOTIDE SEQUENCE [LARGE SCALE GENOMIC DNA]</scope>
    <source>
        <strain evidence="1 2">DSM 22613</strain>
    </source>
</reference>